<dbReference type="Proteomes" id="UP000774804">
    <property type="component" value="Unassembled WGS sequence"/>
</dbReference>
<evidence type="ECO:0000313" key="1">
    <source>
        <dbReference type="EMBL" id="KAG2877477.1"/>
    </source>
</evidence>
<sequence length="291" mass="32561">MPKNADICRMLFSALPDHYFKCNYCNTVRRQLPCSGYGNLISHLRDKHPDYEADYLAHASSLTGNIHSFGFVSTKVDNPTSRSMSRLKPVSSKTLQKYLAATTRAVEKDFARAIPPIFGVIRSTLDEVDLIAASRCAYIRNIFAIFGHSVESLKFLVGANCATKQVTATLLGVPLVSCASYRFNLATESFLVEHEDLVGAVSALMVALRAIKNRAELRRYKSLALLRANATRWNSTFMMLERYVRISDVAKRVDAVYDLLPKPAAHRRIAALVESLKTFNSLCKKMQEETV</sequence>
<dbReference type="EMBL" id="RCMI01002293">
    <property type="protein sequence ID" value="KAG2877477.1"/>
    <property type="molecule type" value="Genomic_DNA"/>
</dbReference>
<proteinExistence type="predicted"/>
<organism evidence="2 3">
    <name type="scientific">Phytophthora cactorum</name>
    <dbReference type="NCBI Taxonomy" id="29920"/>
    <lineage>
        <taxon>Eukaryota</taxon>
        <taxon>Sar</taxon>
        <taxon>Stramenopiles</taxon>
        <taxon>Oomycota</taxon>
        <taxon>Peronosporomycetes</taxon>
        <taxon>Peronosporales</taxon>
        <taxon>Peronosporaceae</taxon>
        <taxon>Phytophthora</taxon>
    </lineage>
</organism>
<evidence type="ECO:0000313" key="3">
    <source>
        <dbReference type="Proteomes" id="UP000736787"/>
    </source>
</evidence>
<dbReference type="PANTHER" id="PTHR40866">
    <property type="entry name" value="BED-TYPE DOMAIN-CONTAINING PROTEIN"/>
    <property type="match status" value="1"/>
</dbReference>
<comment type="caution">
    <text evidence="2">The sequence shown here is derived from an EMBL/GenBank/DDBJ whole genome shotgun (WGS) entry which is preliminary data.</text>
</comment>
<evidence type="ECO:0008006" key="4">
    <source>
        <dbReference type="Google" id="ProtNLM"/>
    </source>
</evidence>
<accession>A0A8T1EBK4</accession>
<dbReference type="VEuPathDB" id="FungiDB:PC110_g14595"/>
<dbReference type="EMBL" id="RCMK01000083">
    <property type="protein sequence ID" value="KAG2949827.1"/>
    <property type="molecule type" value="Genomic_DNA"/>
</dbReference>
<protein>
    <recommendedName>
        <fullName evidence="4">BED-type domain-containing protein</fullName>
    </recommendedName>
</protein>
<reference evidence="2" key="1">
    <citation type="submission" date="2018-10" db="EMBL/GenBank/DDBJ databases">
        <title>Effector identification in a new, highly contiguous assembly of the strawberry crown rot pathogen Phytophthora cactorum.</title>
        <authorList>
            <person name="Armitage A.D."/>
            <person name="Nellist C.F."/>
            <person name="Bates H."/>
            <person name="Vickerstaff R.J."/>
            <person name="Harrison R.J."/>
        </authorList>
    </citation>
    <scope>NUCLEOTIDE SEQUENCE</scope>
    <source>
        <strain evidence="1">4032</strain>
        <strain evidence="2">4040</strain>
    </source>
</reference>
<dbReference type="VEuPathDB" id="FungiDB:PC110_g14594"/>
<dbReference type="SUPFAM" id="SSF53098">
    <property type="entry name" value="Ribonuclease H-like"/>
    <property type="match status" value="1"/>
</dbReference>
<dbReference type="AlphaFoldDB" id="A0A8T1EBK4"/>
<gene>
    <name evidence="1" type="ORF">PC115_g23357</name>
    <name evidence="2" type="ORF">PC117_g4918</name>
</gene>
<name>A0A8T1EBK4_9STRA</name>
<evidence type="ECO:0000313" key="2">
    <source>
        <dbReference type="EMBL" id="KAG2949827.1"/>
    </source>
</evidence>
<dbReference type="PANTHER" id="PTHR40866:SF1">
    <property type="entry name" value="BED-TYPE DOMAIN-CONTAINING PROTEIN"/>
    <property type="match status" value="1"/>
</dbReference>
<dbReference type="InterPro" id="IPR012337">
    <property type="entry name" value="RNaseH-like_sf"/>
</dbReference>
<dbReference type="Proteomes" id="UP000736787">
    <property type="component" value="Unassembled WGS sequence"/>
</dbReference>